<keyword evidence="2" id="KW-0732">Signal</keyword>
<dbReference type="SUPFAM" id="SSF51445">
    <property type="entry name" value="(Trans)glycosidases"/>
    <property type="match status" value="1"/>
</dbReference>
<evidence type="ECO:0000259" key="4">
    <source>
        <dbReference type="SMART" id="SM01217"/>
    </source>
</evidence>
<organism evidence="5 6">
    <name type="scientific">Marinigracilibium pacificum</name>
    <dbReference type="NCBI Taxonomy" id="2729599"/>
    <lineage>
        <taxon>Bacteria</taxon>
        <taxon>Pseudomonadati</taxon>
        <taxon>Bacteroidota</taxon>
        <taxon>Cytophagia</taxon>
        <taxon>Cytophagales</taxon>
        <taxon>Flammeovirgaceae</taxon>
        <taxon>Marinigracilibium</taxon>
    </lineage>
</organism>
<dbReference type="GO" id="GO:0045493">
    <property type="term" value="P:xylan catabolic process"/>
    <property type="evidence" value="ECO:0007669"/>
    <property type="project" value="InterPro"/>
</dbReference>
<keyword evidence="6" id="KW-1185">Reference proteome</keyword>
<protein>
    <submittedName>
        <fullName evidence="5">Glycoside hydrolase family 3 protein</fullName>
    </submittedName>
</protein>
<dbReference type="Pfam" id="PF14310">
    <property type="entry name" value="Fn3-like"/>
    <property type="match status" value="1"/>
</dbReference>
<evidence type="ECO:0000313" key="6">
    <source>
        <dbReference type="Proteomes" id="UP000559010"/>
    </source>
</evidence>
<dbReference type="GO" id="GO:0009044">
    <property type="term" value="F:xylan 1,4-beta-xylosidase activity"/>
    <property type="evidence" value="ECO:0007669"/>
    <property type="project" value="InterPro"/>
</dbReference>
<dbReference type="InterPro" id="IPR036962">
    <property type="entry name" value="Glyco_hydro_3_N_sf"/>
</dbReference>
<dbReference type="Gene3D" id="3.20.20.300">
    <property type="entry name" value="Glycoside hydrolase, family 3, N-terminal domain"/>
    <property type="match status" value="1"/>
</dbReference>
<dbReference type="InterPro" id="IPR026891">
    <property type="entry name" value="Fn3-like"/>
</dbReference>
<dbReference type="GO" id="GO:0031222">
    <property type="term" value="P:arabinan catabolic process"/>
    <property type="evidence" value="ECO:0007669"/>
    <property type="project" value="TreeGrafter"/>
</dbReference>
<dbReference type="Pfam" id="PF00933">
    <property type="entry name" value="Glyco_hydro_3"/>
    <property type="match status" value="1"/>
</dbReference>
<evidence type="ECO:0000256" key="1">
    <source>
        <dbReference type="ARBA" id="ARBA00005336"/>
    </source>
</evidence>
<dbReference type="Proteomes" id="UP000559010">
    <property type="component" value="Unassembled WGS sequence"/>
</dbReference>
<dbReference type="PANTHER" id="PTHR42721:SF3">
    <property type="entry name" value="BETA-D-XYLOSIDASE 5-RELATED"/>
    <property type="match status" value="1"/>
</dbReference>
<dbReference type="GO" id="GO:0046556">
    <property type="term" value="F:alpha-L-arabinofuranosidase activity"/>
    <property type="evidence" value="ECO:0007669"/>
    <property type="project" value="TreeGrafter"/>
</dbReference>
<dbReference type="InterPro" id="IPR013783">
    <property type="entry name" value="Ig-like_fold"/>
</dbReference>
<sequence length="743" mass="81999">MLKITSLIVIFFSTLISCSKSESANQEETKKEQQVYEYNFQNPELSIDDRVNDLLGQLTLEEKIAQLNYNAPAIPRLGIPAYNWWNEALHGVARAGKATVFPQAIGMASTFDSALIHRVATAVSDEARAKFNANVENDNRIRYAGLTFWTPNINIFRDPRWGRGQETYGEDPYLTGILGTAFVKGLQGDNPNFLKTAACAKHYVVHSGPEKDRHVFDAVASDKDLYETYLPAFKKLVEADVEAVMCAYNRTNGEPCCGSEKLLQTILREDFGFEGHVVSDCWALVDFHDGHKVTEGPAESAALAIKSGVDLNCGDTYPALKEALEKGLITEDLIDKAFVRLIKTRFKLGLFDPEENNPYTQIGPEVINSEKHRKLALETAQKSIVLLKNANNVLPLSKDIRYLFVTGPHAAGTEVLMGNYYGSSPNMVTILEGVTNTVSDGTIVQYKQGFLMDRPNVNPMDWTTGDAQDADAIIVTLGISGLLEGEEGESIASPTKGDRFDMSIPPNQIEFLKGLRKDNDKPIISIVTGGSPMDMKAVHELSDAVLYAWYPGEQGGQALADLIFGNVSPSGRLPITFPMSIDDLPPYPDYNMQNRTYRYATAEPMYPFGFGLSYADFSYSNLSVDNADFTGNDEITVSVMLTNFSDNPAREIVQLYISDVDASFTVPRSSLKRVKTVELKGKESKEITFKINREDLVQINDDGKSVIEPGEYKIYVGGISPGGDYSRLNAESPKEISINVASI</sequence>
<dbReference type="Gene3D" id="3.40.50.1700">
    <property type="entry name" value="Glycoside hydrolase family 3 C-terminal domain"/>
    <property type="match status" value="1"/>
</dbReference>
<name>A0A848IV53_9BACT</name>
<evidence type="ECO:0000256" key="3">
    <source>
        <dbReference type="ARBA" id="ARBA00022801"/>
    </source>
</evidence>
<reference evidence="5 6" key="1">
    <citation type="submission" date="2020-04" db="EMBL/GenBank/DDBJ databases">
        <title>Flammeovirgaceae bacterium KN852 isolated from deep sea.</title>
        <authorList>
            <person name="Zhang D.-C."/>
        </authorList>
    </citation>
    <scope>NUCLEOTIDE SEQUENCE [LARGE SCALE GENOMIC DNA]</scope>
    <source>
        <strain evidence="5 6">KN852</strain>
    </source>
</reference>
<dbReference type="PANTHER" id="PTHR42721">
    <property type="entry name" value="SUGAR HYDROLASE-RELATED"/>
    <property type="match status" value="1"/>
</dbReference>
<evidence type="ECO:0000313" key="5">
    <source>
        <dbReference type="EMBL" id="NMM47566.1"/>
    </source>
</evidence>
<dbReference type="Pfam" id="PF01915">
    <property type="entry name" value="Glyco_hydro_3_C"/>
    <property type="match status" value="1"/>
</dbReference>
<accession>A0A848IV53</accession>
<dbReference type="PRINTS" id="PR00133">
    <property type="entry name" value="GLHYDRLASE3"/>
</dbReference>
<proteinExistence type="inferred from homology"/>
<keyword evidence="3 5" id="KW-0378">Hydrolase</keyword>
<comment type="similarity">
    <text evidence="1">Belongs to the glycosyl hydrolase 3 family.</text>
</comment>
<gene>
    <name evidence="5" type="ORF">HH304_04080</name>
</gene>
<dbReference type="InterPro" id="IPR044993">
    <property type="entry name" value="BXL"/>
</dbReference>
<dbReference type="AlphaFoldDB" id="A0A848IV53"/>
<dbReference type="SUPFAM" id="SSF52279">
    <property type="entry name" value="Beta-D-glucan exohydrolase, C-terminal domain"/>
    <property type="match status" value="1"/>
</dbReference>
<dbReference type="InterPro" id="IPR036881">
    <property type="entry name" value="Glyco_hydro_3_C_sf"/>
</dbReference>
<dbReference type="PROSITE" id="PS51257">
    <property type="entry name" value="PROKAR_LIPOPROTEIN"/>
    <property type="match status" value="1"/>
</dbReference>
<comment type="caution">
    <text evidence="5">The sequence shown here is derived from an EMBL/GenBank/DDBJ whole genome shotgun (WGS) entry which is preliminary data.</text>
</comment>
<dbReference type="InterPro" id="IPR002772">
    <property type="entry name" value="Glyco_hydro_3_C"/>
</dbReference>
<dbReference type="InterPro" id="IPR017853">
    <property type="entry name" value="GH"/>
</dbReference>
<feature type="domain" description="Fibronectin type III-like" evidence="4">
    <location>
        <begin position="651"/>
        <end position="720"/>
    </location>
</feature>
<dbReference type="EMBL" id="JABBNU010000002">
    <property type="protein sequence ID" value="NMM47566.1"/>
    <property type="molecule type" value="Genomic_DNA"/>
</dbReference>
<dbReference type="Gene3D" id="2.60.40.10">
    <property type="entry name" value="Immunoglobulins"/>
    <property type="match status" value="1"/>
</dbReference>
<dbReference type="InterPro" id="IPR001764">
    <property type="entry name" value="Glyco_hydro_3_N"/>
</dbReference>
<evidence type="ECO:0000256" key="2">
    <source>
        <dbReference type="ARBA" id="ARBA00022729"/>
    </source>
</evidence>
<dbReference type="SMART" id="SM01217">
    <property type="entry name" value="Fn3_like"/>
    <property type="match status" value="1"/>
</dbReference>